<reference evidence="2" key="1">
    <citation type="journal article" date="2017" name="Nat. Ecol. Evol.">
        <title>Genome expansion and lineage-specific genetic innovations in the forest pathogenic fungi Armillaria.</title>
        <authorList>
            <person name="Sipos G."/>
            <person name="Prasanna A.N."/>
            <person name="Walter M.C."/>
            <person name="O'Connor E."/>
            <person name="Balint B."/>
            <person name="Krizsan K."/>
            <person name="Kiss B."/>
            <person name="Hess J."/>
            <person name="Varga T."/>
            <person name="Slot J."/>
            <person name="Riley R."/>
            <person name="Boka B."/>
            <person name="Rigling D."/>
            <person name="Barry K."/>
            <person name="Lee J."/>
            <person name="Mihaltcheva S."/>
            <person name="LaButti K."/>
            <person name="Lipzen A."/>
            <person name="Waldron R."/>
            <person name="Moloney N.M."/>
            <person name="Sperisen C."/>
            <person name="Kredics L."/>
            <person name="Vagvoelgyi C."/>
            <person name="Patrignani A."/>
            <person name="Fitzpatrick D."/>
            <person name="Nagy I."/>
            <person name="Doyle S."/>
            <person name="Anderson J.B."/>
            <person name="Grigoriev I.V."/>
            <person name="Gueldener U."/>
            <person name="Muensterkoetter M."/>
            <person name="Nagy L.G."/>
        </authorList>
    </citation>
    <scope>NUCLEOTIDE SEQUENCE [LARGE SCALE GENOMIC DNA]</scope>
    <source>
        <strain evidence="2">C18/9</strain>
    </source>
</reference>
<accession>A0A284QXX6</accession>
<organism evidence="1 2">
    <name type="scientific">Armillaria ostoyae</name>
    <name type="common">Armillaria root rot fungus</name>
    <dbReference type="NCBI Taxonomy" id="47428"/>
    <lineage>
        <taxon>Eukaryota</taxon>
        <taxon>Fungi</taxon>
        <taxon>Dikarya</taxon>
        <taxon>Basidiomycota</taxon>
        <taxon>Agaricomycotina</taxon>
        <taxon>Agaricomycetes</taxon>
        <taxon>Agaricomycetidae</taxon>
        <taxon>Agaricales</taxon>
        <taxon>Marasmiineae</taxon>
        <taxon>Physalacriaceae</taxon>
        <taxon>Armillaria</taxon>
    </lineage>
</organism>
<dbReference type="AlphaFoldDB" id="A0A284QXX6"/>
<dbReference type="OrthoDB" id="2506773at2759"/>
<protein>
    <submittedName>
        <fullName evidence="1">Uncharacterized protein</fullName>
    </submittedName>
</protein>
<dbReference type="InterPro" id="IPR052055">
    <property type="entry name" value="Hepadnavirus_pol/RT"/>
</dbReference>
<dbReference type="Proteomes" id="UP000219338">
    <property type="component" value="Unassembled WGS sequence"/>
</dbReference>
<dbReference type="PANTHER" id="PTHR33050:SF7">
    <property type="entry name" value="RIBONUCLEASE H"/>
    <property type="match status" value="1"/>
</dbReference>
<dbReference type="OMA" id="IAMINIP"/>
<dbReference type="PANTHER" id="PTHR33050">
    <property type="entry name" value="REVERSE TRANSCRIPTASE DOMAIN-CONTAINING PROTEIN"/>
    <property type="match status" value="1"/>
</dbReference>
<dbReference type="EMBL" id="FUEG01000003">
    <property type="protein sequence ID" value="SJL01331.1"/>
    <property type="molecule type" value="Genomic_DNA"/>
</dbReference>
<sequence>MQSLKDLIAMINIPWHKEKWSDFNFMFIYIGFYWDIQAKSVALPENKHLKYLQHVRNFIDLYQHDCAPLLQTLTLQGSLVHIAFVHLLGHSHLPLLFYFSSQFNGNKLSCRYLSKPLINDLHWREDALSPPDISCLLKPYGPTLILEIFMNASTDWRIGIIIDSFWDAWHLIPGWKDQGWNIGWLEALAVELMIYTLEERGIHDVSVTVHSDNQGVIGSFDKGQSRSISMNLTIQRSHIVLKDKNIHLSLVYVASTMNPADSILCGDLDPTQCSRSFAKYPIIFGDEITKQSFLIGLL</sequence>
<evidence type="ECO:0000313" key="1">
    <source>
        <dbReference type="EMBL" id="SJL01331.1"/>
    </source>
</evidence>
<dbReference type="STRING" id="47428.A0A284QXX6"/>
<gene>
    <name evidence="1" type="ORF">ARMOST_04651</name>
</gene>
<keyword evidence="2" id="KW-1185">Reference proteome</keyword>
<evidence type="ECO:0000313" key="2">
    <source>
        <dbReference type="Proteomes" id="UP000219338"/>
    </source>
</evidence>
<name>A0A284QXX6_ARMOS</name>
<proteinExistence type="predicted"/>